<name>A0ABP9H1F4_9FLAO</name>
<evidence type="ECO:0000313" key="3">
    <source>
        <dbReference type="Proteomes" id="UP001501692"/>
    </source>
</evidence>
<reference evidence="3" key="1">
    <citation type="journal article" date="2019" name="Int. J. Syst. Evol. Microbiol.">
        <title>The Global Catalogue of Microorganisms (GCM) 10K type strain sequencing project: providing services to taxonomists for standard genome sequencing and annotation.</title>
        <authorList>
            <consortium name="The Broad Institute Genomics Platform"/>
            <consortium name="The Broad Institute Genome Sequencing Center for Infectious Disease"/>
            <person name="Wu L."/>
            <person name="Ma J."/>
        </authorList>
    </citation>
    <scope>NUCLEOTIDE SEQUENCE [LARGE SCALE GENOMIC DNA]</scope>
    <source>
        <strain evidence="3">JCM 18287</strain>
    </source>
</reference>
<protein>
    <submittedName>
        <fullName evidence="2">Uncharacterized protein</fullName>
    </submittedName>
</protein>
<feature type="signal peptide" evidence="1">
    <location>
        <begin position="1"/>
        <end position="24"/>
    </location>
</feature>
<keyword evidence="1" id="KW-0732">Signal</keyword>
<comment type="caution">
    <text evidence="2">The sequence shown here is derived from an EMBL/GenBank/DDBJ whole genome shotgun (WGS) entry which is preliminary data.</text>
</comment>
<organism evidence="2 3">
    <name type="scientific">Algibacter aquimarinus</name>
    <dbReference type="NCBI Taxonomy" id="1136748"/>
    <lineage>
        <taxon>Bacteria</taxon>
        <taxon>Pseudomonadati</taxon>
        <taxon>Bacteroidota</taxon>
        <taxon>Flavobacteriia</taxon>
        <taxon>Flavobacteriales</taxon>
        <taxon>Flavobacteriaceae</taxon>
        <taxon>Algibacter</taxon>
    </lineage>
</organism>
<dbReference type="Proteomes" id="UP001501692">
    <property type="component" value="Unassembled WGS sequence"/>
</dbReference>
<sequence length="257" mass="29787">MIKKSIFLPFLVLFFLSANVNLNAQEDSKDYAMWESIMLTPNNAKLKVLSDNMRAHNAKYHKEGAYNATVYNIISGPHSGNIIWMMGPMMFKHNDSRPSEGGHDEDWRDNVMSHIKKMHSIEYWKQDDKLSNTSMLEGKNDTYPLQFIRYHEIEKGESASSVGVFLEMVSSTIKAMDGENPWGVYWNEFRQGDLGRHLATVGFMKNWTEMDDDNDFKGTFEKVHGKGKWEAFLDLGDRLFSNTWDEMWSYNAYMSGK</sequence>
<gene>
    <name evidence="2" type="ORF">GCM10023315_03990</name>
</gene>
<evidence type="ECO:0000313" key="2">
    <source>
        <dbReference type="EMBL" id="GAA4959540.1"/>
    </source>
</evidence>
<evidence type="ECO:0000256" key="1">
    <source>
        <dbReference type="SAM" id="SignalP"/>
    </source>
</evidence>
<feature type="chain" id="PRO_5047123024" evidence="1">
    <location>
        <begin position="25"/>
        <end position="257"/>
    </location>
</feature>
<accession>A0ABP9H1F4</accession>
<proteinExistence type="predicted"/>
<dbReference type="EMBL" id="BAABJK010000002">
    <property type="protein sequence ID" value="GAA4959540.1"/>
    <property type="molecule type" value="Genomic_DNA"/>
</dbReference>
<dbReference type="RefSeq" id="WP_345163991.1">
    <property type="nucleotide sequence ID" value="NZ_BAABJK010000002.1"/>
</dbReference>
<keyword evidence="3" id="KW-1185">Reference proteome</keyword>